<evidence type="ECO:0000313" key="4">
    <source>
        <dbReference type="EMBL" id="EGD76141.1"/>
    </source>
</evidence>
<evidence type="ECO:0000259" key="3">
    <source>
        <dbReference type="PROSITE" id="PS51253"/>
    </source>
</evidence>
<dbReference type="GeneID" id="16078911"/>
<dbReference type="OrthoDB" id="10060191at2759"/>
<dbReference type="EMBL" id="GL832956">
    <property type="protein sequence ID" value="EGD76141.1"/>
    <property type="molecule type" value="Genomic_DNA"/>
</dbReference>
<dbReference type="eggNOG" id="KOG3105">
    <property type="taxonomic scope" value="Eukaryota"/>
</dbReference>
<dbReference type="SMART" id="SM00674">
    <property type="entry name" value="CENPB"/>
    <property type="match status" value="1"/>
</dbReference>
<evidence type="ECO:0000313" key="5">
    <source>
        <dbReference type="Proteomes" id="UP000007799"/>
    </source>
</evidence>
<dbReference type="Pfam" id="PF03221">
    <property type="entry name" value="HTH_Tnp_Tc5"/>
    <property type="match status" value="1"/>
</dbReference>
<dbReference type="Proteomes" id="UP000007799">
    <property type="component" value="Unassembled WGS sequence"/>
</dbReference>
<dbReference type="KEGG" id="sre:PTSG_11650"/>
<proteinExistence type="predicted"/>
<dbReference type="GO" id="GO:0003677">
    <property type="term" value="F:DNA binding"/>
    <property type="evidence" value="ECO:0007669"/>
    <property type="project" value="UniProtKB-KW"/>
</dbReference>
<dbReference type="RefSeq" id="XP_004998316.1">
    <property type="nucleotide sequence ID" value="XM_004998259.1"/>
</dbReference>
<dbReference type="PROSITE" id="PS51253">
    <property type="entry name" value="HTH_CENPB"/>
    <property type="match status" value="1"/>
</dbReference>
<dbReference type="InterPro" id="IPR004875">
    <property type="entry name" value="DDE_SF_endonuclease_dom"/>
</dbReference>
<evidence type="ECO:0000256" key="1">
    <source>
        <dbReference type="ARBA" id="ARBA00023125"/>
    </source>
</evidence>
<keyword evidence="1" id="KW-0238">DNA-binding</keyword>
<dbReference type="SUPFAM" id="SSF46689">
    <property type="entry name" value="Homeodomain-like"/>
    <property type="match status" value="1"/>
</dbReference>
<dbReference type="GO" id="GO:0005634">
    <property type="term" value="C:nucleus"/>
    <property type="evidence" value="ECO:0007669"/>
    <property type="project" value="TreeGrafter"/>
</dbReference>
<dbReference type="FunCoup" id="F2TXN2">
    <property type="interactions" value="392"/>
</dbReference>
<keyword evidence="5" id="KW-1185">Reference proteome</keyword>
<dbReference type="InterPro" id="IPR050863">
    <property type="entry name" value="CenT-Element_Derived"/>
</dbReference>
<protein>
    <recommendedName>
        <fullName evidence="3">HTH CENPB-type domain-containing protein</fullName>
    </recommendedName>
</protein>
<dbReference type="InterPro" id="IPR006600">
    <property type="entry name" value="HTH_CenpB_DNA-bd_dom"/>
</dbReference>
<reference evidence="4" key="1">
    <citation type="submission" date="2009-08" db="EMBL/GenBank/DDBJ databases">
        <title>Annotation of Salpingoeca rosetta.</title>
        <authorList>
            <consortium name="The Broad Institute Genome Sequencing Platform"/>
            <person name="Russ C."/>
            <person name="Cuomo C."/>
            <person name="Burger G."/>
            <person name="Gray M.W."/>
            <person name="Holland P.W.H."/>
            <person name="King N."/>
            <person name="Lang F.B.F."/>
            <person name="Roger A.J."/>
            <person name="Ruiz-Trillo I."/>
            <person name="Young S.K."/>
            <person name="Zeng Q."/>
            <person name="Gargeya S."/>
            <person name="Alvarado L."/>
            <person name="Berlin A."/>
            <person name="Chapman S.B."/>
            <person name="Chen Z."/>
            <person name="Freedman E."/>
            <person name="Gellesch M."/>
            <person name="Goldberg J."/>
            <person name="Griggs A."/>
            <person name="Gujja S."/>
            <person name="Heilman E."/>
            <person name="Heiman D."/>
            <person name="Howarth C."/>
            <person name="Mehta T."/>
            <person name="Neiman D."/>
            <person name="Pearson M."/>
            <person name="Roberts A."/>
            <person name="Saif S."/>
            <person name="Shea T."/>
            <person name="Shenoy N."/>
            <person name="Sisk P."/>
            <person name="Stolte C."/>
            <person name="Sykes S."/>
            <person name="White J."/>
            <person name="Yandava C."/>
            <person name="Haas B."/>
            <person name="Nusbaum C."/>
            <person name="Birren B."/>
        </authorList>
    </citation>
    <scope>NUCLEOTIDE SEQUENCE [LARGE SCALE GENOMIC DNA]</scope>
    <source>
        <strain evidence="4">ATCC 50818</strain>
    </source>
</reference>
<dbReference type="PANTHER" id="PTHR19303:SF73">
    <property type="entry name" value="PROTEIN PDC2"/>
    <property type="match status" value="1"/>
</dbReference>
<sequence>MTVANCNVQIANTGAMSTAKKRVALTTAEKAAVVHEKGRDASLTREQLIEFCSAKFGKRPSPACITNILKDPKRWEEAASDPYTAKRAKLRPSPVAGLEAALAAWVEQKQAQNFPLTDETLLAKAHAIGQHISLPDHFNFSHSWLLRFKHRHGICKRKLYGEAASADMDGVALAREALPRLLEHVSRDDLYNLDETALYYRQLPTRTLASHQRAGAVTNKQRLTVALCCNASGTDKLPLYVIGKAARPRCFPKGWRPLRDSGVHYDYNSSAWMTSTIFNNFLKDFTHHVQRPVWLIVDNARSHSIDDGTPGTWFGLKGVSIGTVNVVFLPPNTTSHVQPLDAGIIRSFKAKYRVRHLTWLSKELEDTTATAARLHVPLDVAFDWCQNAWKDVSVDTIRHCWDHADILPGDDHIDELNALLKPLAFDSRFGKETPTAEALLSLPVENVTEVPYELGDLQAMADHLEGSDGREAGHVGTCDVGDDGDHNSGMGGVGGIDDNDEGDDGEGDVICLDDVPSSSQRPAVPKVNAPPPTLKQAREAATLLRRFITFHPHKLANYRDSLVSLRSALDFIVMPQTQLTLHGFLTVDPSVDGSAQ</sequence>
<feature type="domain" description="HTH CENPB-type" evidence="3">
    <location>
        <begin position="86"/>
        <end position="158"/>
    </location>
</feature>
<feature type="compositionally biased region" description="Acidic residues" evidence="2">
    <location>
        <begin position="497"/>
        <end position="507"/>
    </location>
</feature>
<dbReference type="Gene3D" id="1.10.10.60">
    <property type="entry name" value="Homeodomain-like"/>
    <property type="match status" value="2"/>
</dbReference>
<evidence type="ECO:0000256" key="2">
    <source>
        <dbReference type="SAM" id="MobiDB-lite"/>
    </source>
</evidence>
<dbReference type="Pfam" id="PF03184">
    <property type="entry name" value="DDE_1"/>
    <property type="match status" value="1"/>
</dbReference>
<dbReference type="InterPro" id="IPR009057">
    <property type="entry name" value="Homeodomain-like_sf"/>
</dbReference>
<dbReference type="InParanoid" id="F2TXN2"/>
<name>F2TXN2_SALR5</name>
<dbReference type="PANTHER" id="PTHR19303">
    <property type="entry name" value="TRANSPOSON"/>
    <property type="match status" value="1"/>
</dbReference>
<gene>
    <name evidence="4" type="ORF">PTSG_11650</name>
</gene>
<organism evidence="5">
    <name type="scientific">Salpingoeca rosetta (strain ATCC 50818 / BSB-021)</name>
    <dbReference type="NCBI Taxonomy" id="946362"/>
    <lineage>
        <taxon>Eukaryota</taxon>
        <taxon>Choanoflagellata</taxon>
        <taxon>Craspedida</taxon>
        <taxon>Salpingoecidae</taxon>
        <taxon>Salpingoeca</taxon>
    </lineage>
</organism>
<dbReference type="AlphaFoldDB" id="F2TXN2"/>
<accession>F2TXN2</accession>
<feature type="region of interest" description="Disordered" evidence="2">
    <location>
        <begin position="467"/>
        <end position="532"/>
    </location>
</feature>